<organism evidence="1">
    <name type="scientific">uncultured bacterium Contig160</name>
    <dbReference type="NCBI Taxonomy" id="1393469"/>
    <lineage>
        <taxon>Bacteria</taxon>
        <taxon>environmental samples</taxon>
    </lineage>
</organism>
<name>W0FMH9_9BACT</name>
<dbReference type="AlphaFoldDB" id="W0FMH9"/>
<sequence length="175" mass="19646">MTDLQKALADLRARQEAGEHMPCPRCGKDTMKPALCTNALSRVADGVFVCDDCGTQEALLAFMRNPMPVDEWAFLNSDLPSVDFKDLPGAAVWEQIRMDHGPALISIFKRWSQEEPGADFKPYRREALKRCPGLMQIWEQPFQAVYEVSDGQLILRFRNTDDGVELTADLLGDGK</sequence>
<proteinExistence type="predicted"/>
<evidence type="ECO:0000313" key="1">
    <source>
        <dbReference type="EMBL" id="AHF24200.1"/>
    </source>
</evidence>
<dbReference type="EMBL" id="KC246787">
    <property type="protein sequence ID" value="AHF24200.1"/>
    <property type="molecule type" value="Genomic_DNA"/>
</dbReference>
<protein>
    <submittedName>
        <fullName evidence="1">Uncharacterized protein</fullName>
    </submittedName>
</protein>
<accession>W0FMH9</accession>
<reference evidence="1" key="1">
    <citation type="journal article" date="2013" name="PLoS ONE">
        <title>Metagenomic insights into the carbohydrate-active enzymes carried by the microorganisms adhering to solid digesta in the rumen of cows.</title>
        <authorList>
            <person name="Wang L."/>
            <person name="Hatem A."/>
            <person name="Catalyurek U.V."/>
            <person name="Morrison M."/>
            <person name="Yu Z."/>
        </authorList>
    </citation>
    <scope>NUCLEOTIDE SEQUENCE</scope>
</reference>